<accession>A0A445C2I2</accession>
<gene>
    <name evidence="1" type="ORF">Ahy_A07g030969</name>
</gene>
<reference evidence="1 2" key="1">
    <citation type="submission" date="2019-01" db="EMBL/GenBank/DDBJ databases">
        <title>Sequencing of cultivated peanut Arachis hypogaea provides insights into genome evolution and oil improvement.</title>
        <authorList>
            <person name="Chen X."/>
        </authorList>
    </citation>
    <scope>NUCLEOTIDE SEQUENCE [LARGE SCALE GENOMIC DNA]</scope>
    <source>
        <strain evidence="2">cv. Fuhuasheng</strain>
        <tissue evidence="1">Leaves</tissue>
    </source>
</reference>
<keyword evidence="2" id="KW-1185">Reference proteome</keyword>
<evidence type="ECO:0000313" key="1">
    <source>
        <dbReference type="EMBL" id="RYR45101.1"/>
    </source>
</evidence>
<evidence type="ECO:0000313" key="2">
    <source>
        <dbReference type="Proteomes" id="UP000289738"/>
    </source>
</evidence>
<name>A0A445C2I2_ARAHY</name>
<protein>
    <submittedName>
        <fullName evidence="1">Uncharacterized protein</fullName>
    </submittedName>
</protein>
<dbReference type="Proteomes" id="UP000289738">
    <property type="component" value="Chromosome A07"/>
</dbReference>
<comment type="caution">
    <text evidence="1">The sequence shown here is derived from an EMBL/GenBank/DDBJ whole genome shotgun (WGS) entry which is preliminary data.</text>
</comment>
<dbReference type="AlphaFoldDB" id="A0A445C2I2"/>
<sequence>MPPIVPCTIHDCVAILYYDGNMIDGDWSELDKVFWAFPHCVEAFGGWDTPYESVLLIVVAQDGNNNILPINFVFVEFETTVMIGFPIEFE</sequence>
<proteinExistence type="predicted"/>
<organism evidence="1 2">
    <name type="scientific">Arachis hypogaea</name>
    <name type="common">Peanut</name>
    <dbReference type="NCBI Taxonomy" id="3818"/>
    <lineage>
        <taxon>Eukaryota</taxon>
        <taxon>Viridiplantae</taxon>
        <taxon>Streptophyta</taxon>
        <taxon>Embryophyta</taxon>
        <taxon>Tracheophyta</taxon>
        <taxon>Spermatophyta</taxon>
        <taxon>Magnoliopsida</taxon>
        <taxon>eudicotyledons</taxon>
        <taxon>Gunneridae</taxon>
        <taxon>Pentapetalae</taxon>
        <taxon>rosids</taxon>
        <taxon>fabids</taxon>
        <taxon>Fabales</taxon>
        <taxon>Fabaceae</taxon>
        <taxon>Papilionoideae</taxon>
        <taxon>50 kb inversion clade</taxon>
        <taxon>dalbergioids sensu lato</taxon>
        <taxon>Dalbergieae</taxon>
        <taxon>Pterocarpus clade</taxon>
        <taxon>Arachis</taxon>
    </lineage>
</organism>
<dbReference type="EMBL" id="SDMP01000007">
    <property type="protein sequence ID" value="RYR45101.1"/>
    <property type="molecule type" value="Genomic_DNA"/>
</dbReference>